<name>A0AAJ4NGK8_PRORE</name>
<keyword evidence="1" id="KW-0238">DNA-binding</keyword>
<dbReference type="EMBL" id="CP076405">
    <property type="protein sequence ID" value="QWQ19400.2"/>
    <property type="molecule type" value="Genomic_DNA"/>
</dbReference>
<evidence type="ECO:0000313" key="1">
    <source>
        <dbReference type="EMBL" id="QWQ19400.2"/>
    </source>
</evidence>
<organism evidence="1 2">
    <name type="scientific">Providencia rettgeri</name>
    <dbReference type="NCBI Taxonomy" id="587"/>
    <lineage>
        <taxon>Bacteria</taxon>
        <taxon>Pseudomonadati</taxon>
        <taxon>Pseudomonadota</taxon>
        <taxon>Gammaproteobacteria</taxon>
        <taxon>Enterobacterales</taxon>
        <taxon>Morganellaceae</taxon>
        <taxon>Providencia</taxon>
    </lineage>
</organism>
<dbReference type="AlphaFoldDB" id="A0AAJ4NGK8"/>
<proteinExistence type="predicted"/>
<dbReference type="Gene3D" id="6.10.200.10">
    <property type="entry name" value="Regulatory phage protein Cox"/>
    <property type="match status" value="1"/>
</dbReference>
<reference evidence="1" key="1">
    <citation type="submission" date="2021-06" db="EMBL/GenBank/DDBJ databases">
        <title>Emergence of genetically related NDM-1-producing Providencia rettgeri strains in Argentina.</title>
        <authorList>
            <person name="Pasteran F."/>
            <person name="Meo A."/>
            <person name="Gomez S."/>
            <person name="Derdoy L."/>
            <person name="Albronoz E."/>
            <person name="Faccone D."/>
            <person name="Guerriero L."/>
            <person name="Archuby D."/>
            <person name="Tarzia A."/>
            <person name="Lopez M."/>
            <person name="Corso A."/>
        </authorList>
    </citation>
    <scope>NUCLEOTIDE SEQUENCE</scope>
    <source>
        <strain evidence="1">PreM15628</strain>
    </source>
</reference>
<dbReference type="InterPro" id="IPR019679">
    <property type="entry name" value="Phage_P2_Cox"/>
</dbReference>
<dbReference type="InterPro" id="IPR038147">
    <property type="entry name" value="Cox_sf"/>
</dbReference>
<evidence type="ECO:0000313" key="2">
    <source>
        <dbReference type="Proteomes" id="UP000682358"/>
    </source>
</evidence>
<dbReference type="Pfam" id="PF10743">
    <property type="entry name" value="Phage_Cox"/>
    <property type="match status" value="1"/>
</dbReference>
<gene>
    <name evidence="1" type="ORF">KOF27_12210</name>
</gene>
<dbReference type="Proteomes" id="UP000682358">
    <property type="component" value="Chromosome"/>
</dbReference>
<accession>A0AAJ4NGK8</accession>
<sequence length="95" mass="11002">MSKEIEIPNTGSEFVTETKFAGYIGKTPKAVSDMRKDGKLPYVEVKHPDNSRGEYYIDVTDWNKGLRMAREKMPKELRDGWLIWLGLGEPQWLIN</sequence>
<protein>
    <submittedName>
        <fullName evidence="1">Cox family DNA-binding protein</fullName>
    </submittedName>
</protein>
<dbReference type="GO" id="GO:0003677">
    <property type="term" value="F:DNA binding"/>
    <property type="evidence" value="ECO:0007669"/>
    <property type="project" value="UniProtKB-KW"/>
</dbReference>